<dbReference type="OrthoDB" id="678233at2759"/>
<dbReference type="AlphaFoldDB" id="A0A834H6R2"/>
<sequence length="305" mass="34200">MRNLATCYSEHAIKVSDSYCSGPSNQSYLSPNLTPSIQDEVTCIYKSKLSTKKQLLIKLTWSNLLGLGLTITLCDDDPSSPLKFTQNPRELRKSNGSKTFESSGSNVVVFWDLSNAKYGSGPEPISMFYVMVLVDSELSLQLGDMEAEPELKMVVSGYPVGKSSLVSRSEQFSGKGFYTTKAKFCENGVCHEIMIKCRGEENGVTGKGNSVLSVWIDDRNLVQVKRLRWNFRGNQSIFVDGLVVDLMWDVHDWLFNQKSGIGVFMFRTRSGLDSRLWLEESNLEQIESDRVEFSLLICACKTTPD</sequence>
<dbReference type="Pfam" id="PF05910">
    <property type="entry name" value="DUF868"/>
    <property type="match status" value="1"/>
</dbReference>
<reference evidence="1" key="1">
    <citation type="submission" date="2019-11" db="EMBL/GenBank/DDBJ databases">
        <authorList>
            <person name="Liu Y."/>
            <person name="Hou J."/>
            <person name="Li T.-Q."/>
            <person name="Guan C.-H."/>
            <person name="Wu X."/>
            <person name="Wu H.-Z."/>
            <person name="Ling F."/>
            <person name="Zhang R."/>
            <person name="Shi X.-G."/>
            <person name="Ren J.-P."/>
            <person name="Chen E.-F."/>
            <person name="Sun J.-M."/>
        </authorList>
    </citation>
    <scope>NUCLEOTIDE SEQUENCE</scope>
    <source>
        <strain evidence="1">Adult_tree_wgs_1</strain>
        <tissue evidence="1">Leaves</tissue>
    </source>
</reference>
<organism evidence="1 2">
    <name type="scientific">Rhododendron simsii</name>
    <name type="common">Sims's rhododendron</name>
    <dbReference type="NCBI Taxonomy" id="118357"/>
    <lineage>
        <taxon>Eukaryota</taxon>
        <taxon>Viridiplantae</taxon>
        <taxon>Streptophyta</taxon>
        <taxon>Embryophyta</taxon>
        <taxon>Tracheophyta</taxon>
        <taxon>Spermatophyta</taxon>
        <taxon>Magnoliopsida</taxon>
        <taxon>eudicotyledons</taxon>
        <taxon>Gunneridae</taxon>
        <taxon>Pentapetalae</taxon>
        <taxon>asterids</taxon>
        <taxon>Ericales</taxon>
        <taxon>Ericaceae</taxon>
        <taxon>Ericoideae</taxon>
        <taxon>Rhodoreae</taxon>
        <taxon>Rhododendron</taxon>
    </lineage>
</organism>
<dbReference type="Proteomes" id="UP000626092">
    <property type="component" value="Unassembled WGS sequence"/>
</dbReference>
<evidence type="ECO:0000313" key="1">
    <source>
        <dbReference type="EMBL" id="KAF7147348.1"/>
    </source>
</evidence>
<evidence type="ECO:0008006" key="3">
    <source>
        <dbReference type="Google" id="ProtNLM"/>
    </source>
</evidence>
<protein>
    <recommendedName>
        <fullName evidence="3">DUF868 family protein</fullName>
    </recommendedName>
</protein>
<dbReference type="InterPro" id="IPR008586">
    <property type="entry name" value="DUF868_pln"/>
</dbReference>
<comment type="caution">
    <text evidence="1">The sequence shown here is derived from an EMBL/GenBank/DDBJ whole genome shotgun (WGS) entry which is preliminary data.</text>
</comment>
<gene>
    <name evidence="1" type="ORF">RHSIM_Rhsim03G0081000</name>
</gene>
<keyword evidence="2" id="KW-1185">Reference proteome</keyword>
<dbReference type="PANTHER" id="PTHR31972">
    <property type="entry name" value="EXPRESSED PROTEIN"/>
    <property type="match status" value="1"/>
</dbReference>
<accession>A0A834H6R2</accession>
<dbReference type="EMBL" id="WJXA01000003">
    <property type="protein sequence ID" value="KAF7147348.1"/>
    <property type="molecule type" value="Genomic_DNA"/>
</dbReference>
<dbReference type="PANTHER" id="PTHR31972:SF16">
    <property type="entry name" value="FAMILY PROTEIN, PUTATIVE (DUF868)-RELATED"/>
    <property type="match status" value="1"/>
</dbReference>
<evidence type="ECO:0000313" key="2">
    <source>
        <dbReference type="Proteomes" id="UP000626092"/>
    </source>
</evidence>
<proteinExistence type="predicted"/>
<name>A0A834H6R2_RHOSS</name>